<feature type="domain" description="VWFA" evidence="2">
    <location>
        <begin position="478"/>
        <end position="677"/>
    </location>
</feature>
<evidence type="ECO:0000313" key="4">
    <source>
        <dbReference type="Proteomes" id="UP001147782"/>
    </source>
</evidence>
<name>A0A9W9VWG6_9EURO</name>
<feature type="region of interest" description="Disordered" evidence="1">
    <location>
        <begin position="93"/>
        <end position="414"/>
    </location>
</feature>
<dbReference type="EMBL" id="JAPZBS010000001">
    <property type="protein sequence ID" value="KAJ5390641.1"/>
    <property type="molecule type" value="Genomic_DNA"/>
</dbReference>
<feature type="compositionally biased region" description="Polar residues" evidence="1">
    <location>
        <begin position="163"/>
        <end position="181"/>
    </location>
</feature>
<feature type="compositionally biased region" description="Polar residues" evidence="1">
    <location>
        <begin position="345"/>
        <end position="357"/>
    </location>
</feature>
<dbReference type="PANTHER" id="PTHR34706">
    <property type="entry name" value="SLR1338 PROTEIN"/>
    <property type="match status" value="1"/>
</dbReference>
<evidence type="ECO:0000259" key="2">
    <source>
        <dbReference type="PROSITE" id="PS50234"/>
    </source>
</evidence>
<feature type="compositionally biased region" description="Polar residues" evidence="1">
    <location>
        <begin position="390"/>
        <end position="408"/>
    </location>
</feature>
<feature type="compositionally biased region" description="Polar residues" evidence="1">
    <location>
        <begin position="204"/>
        <end position="216"/>
    </location>
</feature>
<dbReference type="RefSeq" id="XP_056561369.1">
    <property type="nucleotide sequence ID" value="XM_056694640.1"/>
</dbReference>
<feature type="compositionally biased region" description="Low complexity" evidence="1">
    <location>
        <begin position="136"/>
        <end position="150"/>
    </location>
</feature>
<feature type="compositionally biased region" description="Polar residues" evidence="1">
    <location>
        <begin position="115"/>
        <end position="124"/>
    </location>
</feature>
<dbReference type="Proteomes" id="UP001147782">
    <property type="component" value="Unassembled WGS sequence"/>
</dbReference>
<comment type="caution">
    <text evidence="3">The sequence shown here is derived from an EMBL/GenBank/DDBJ whole genome shotgun (WGS) entry which is preliminary data.</text>
</comment>
<dbReference type="PANTHER" id="PTHR34706:SF2">
    <property type="entry name" value="RFEF"/>
    <property type="match status" value="1"/>
</dbReference>
<dbReference type="Gene3D" id="3.40.50.410">
    <property type="entry name" value="von Willebrand factor, type A domain"/>
    <property type="match status" value="1"/>
</dbReference>
<reference evidence="3" key="1">
    <citation type="submission" date="2022-11" db="EMBL/GenBank/DDBJ databases">
        <authorList>
            <person name="Petersen C."/>
        </authorList>
    </citation>
    <scope>NUCLEOTIDE SEQUENCE</scope>
    <source>
        <strain evidence="3">IBT 29864</strain>
    </source>
</reference>
<evidence type="ECO:0000313" key="3">
    <source>
        <dbReference type="EMBL" id="KAJ5390641.1"/>
    </source>
</evidence>
<protein>
    <recommendedName>
        <fullName evidence="2">VWFA domain-containing protein</fullName>
    </recommendedName>
</protein>
<organism evidence="3 4">
    <name type="scientific">Penicillium cataractarum</name>
    <dbReference type="NCBI Taxonomy" id="2100454"/>
    <lineage>
        <taxon>Eukaryota</taxon>
        <taxon>Fungi</taxon>
        <taxon>Dikarya</taxon>
        <taxon>Ascomycota</taxon>
        <taxon>Pezizomycotina</taxon>
        <taxon>Eurotiomycetes</taxon>
        <taxon>Eurotiomycetidae</taxon>
        <taxon>Eurotiales</taxon>
        <taxon>Aspergillaceae</taxon>
        <taxon>Penicillium</taxon>
    </lineage>
</organism>
<feature type="compositionally biased region" description="Polar residues" evidence="1">
    <location>
        <begin position="299"/>
        <end position="313"/>
    </location>
</feature>
<sequence>MTTKPPRKVTDVLPQLSDDLYTYGIRDVVIESLNEAGEPCMRFANDYLRLSPQLKDQLFKAEGVQRRKRDFLEFIQLLVRELGDALEILPEDEQDEQDQNEDHDNWHSMKPPNPSTGISVNQPAKHQDQKQPAKAPSSNSPPTNGNSGLSTGKPDINPPLRQQPDSDTAHNNNSNGHSSLPSSPPVNGLTVKEHYPESPPPSLNPSRYSPTLQKDSQPPPSFSPTGNKHPPPNNPESVAALGIPRGSPQPVLNPEKQKETSSGISPGLPKESNIAPPALNPNMTKPSPLNPKGIEPTPGLNNKGSKTLPASNPNSPPLDLKPTSAEPSSSGLNGYPRKPPPLSHATPSPSLNSNTTKLPLPNIPDQPPPSTLDAKVDVLEPQKKPKKTWTGLSDPSQNPDPKTPSNSPKKPEVQLRTAEEYYEYLKYFIDKNLGPFEFDEVMTKDLATRAMQVAKQIKDDYELSDEEVGKMARLSLFDIFILCDNSGSMKFGNRVETLNKTLQGVAHWATRIEKDGISLRFLNRVKDGDGRFDNLTDLHKIDDLICSIPTKGNTRLGNTLAGKVIQPLLQRADNRAQQARDGVKRSQQVCIKPRIIFIITDGQPEGEPKNCLRDQILEAKMGRLGTAYGSAATIFIIARVGQDNSAIEFIESLSEDERISGLILSAADRLEDVIEKLIGDEESEKDRNAYERYLIKMFLCAVDCQTNL</sequence>
<gene>
    <name evidence="3" type="ORF">N7496_001709</name>
</gene>
<dbReference type="GeneID" id="81433817"/>
<proteinExistence type="predicted"/>
<feature type="compositionally biased region" description="Pro residues" evidence="1">
    <location>
        <begin position="361"/>
        <end position="370"/>
    </location>
</feature>
<dbReference type="AlphaFoldDB" id="A0A9W9VWG6"/>
<dbReference type="InterPro" id="IPR036465">
    <property type="entry name" value="vWFA_dom_sf"/>
</dbReference>
<keyword evidence="4" id="KW-1185">Reference proteome</keyword>
<dbReference type="SUPFAM" id="SSF53300">
    <property type="entry name" value="vWA-like"/>
    <property type="match status" value="1"/>
</dbReference>
<accession>A0A9W9VWG6</accession>
<dbReference type="OrthoDB" id="4499497at2759"/>
<reference evidence="3" key="2">
    <citation type="journal article" date="2023" name="IMA Fungus">
        <title>Comparative genomic study of the Penicillium genus elucidates a diverse pangenome and 15 lateral gene transfer events.</title>
        <authorList>
            <person name="Petersen C."/>
            <person name="Sorensen T."/>
            <person name="Nielsen M.R."/>
            <person name="Sondergaard T.E."/>
            <person name="Sorensen J.L."/>
            <person name="Fitzpatrick D.A."/>
            <person name="Frisvad J.C."/>
            <person name="Nielsen K.L."/>
        </authorList>
    </citation>
    <scope>NUCLEOTIDE SEQUENCE</scope>
    <source>
        <strain evidence="3">IBT 29864</strain>
    </source>
</reference>
<dbReference type="PROSITE" id="PS50234">
    <property type="entry name" value="VWFA"/>
    <property type="match status" value="1"/>
</dbReference>
<dbReference type="InterPro" id="IPR002035">
    <property type="entry name" value="VWF_A"/>
</dbReference>
<feature type="compositionally biased region" description="Basic and acidic residues" evidence="1">
    <location>
        <begin position="374"/>
        <end position="383"/>
    </location>
</feature>
<evidence type="ECO:0000256" key="1">
    <source>
        <dbReference type="SAM" id="MobiDB-lite"/>
    </source>
</evidence>